<organism evidence="7 8">
    <name type="scientific">Paractinoplanes globisporus</name>
    <dbReference type="NCBI Taxonomy" id="113565"/>
    <lineage>
        <taxon>Bacteria</taxon>
        <taxon>Bacillati</taxon>
        <taxon>Actinomycetota</taxon>
        <taxon>Actinomycetes</taxon>
        <taxon>Micromonosporales</taxon>
        <taxon>Micromonosporaceae</taxon>
        <taxon>Paractinoplanes</taxon>
    </lineage>
</organism>
<feature type="active site" description="Proton acceptor" evidence="4">
    <location>
        <position position="184"/>
    </location>
</feature>
<feature type="compositionally biased region" description="Low complexity" evidence="5">
    <location>
        <begin position="252"/>
        <end position="265"/>
    </location>
</feature>
<feature type="domain" description="PNPLA" evidence="6">
    <location>
        <begin position="7"/>
        <end position="197"/>
    </location>
</feature>
<reference evidence="7 8" key="1">
    <citation type="submission" date="2024-10" db="EMBL/GenBank/DDBJ databases">
        <title>The Natural Products Discovery Center: Release of the First 8490 Sequenced Strains for Exploring Actinobacteria Biosynthetic Diversity.</title>
        <authorList>
            <person name="Kalkreuter E."/>
            <person name="Kautsar S.A."/>
            <person name="Yang D."/>
            <person name="Bader C.D."/>
            <person name="Teijaro C.N."/>
            <person name="Fluegel L."/>
            <person name="Davis C.M."/>
            <person name="Simpson J.R."/>
            <person name="Lauterbach L."/>
            <person name="Steele A.D."/>
            <person name="Gui C."/>
            <person name="Meng S."/>
            <person name="Li G."/>
            <person name="Viehrig K."/>
            <person name="Ye F."/>
            <person name="Su P."/>
            <person name="Kiefer A.F."/>
            <person name="Nichols A."/>
            <person name="Cepeda A.J."/>
            <person name="Yan W."/>
            <person name="Fan B."/>
            <person name="Jiang Y."/>
            <person name="Adhikari A."/>
            <person name="Zheng C.-J."/>
            <person name="Schuster L."/>
            <person name="Cowan T.M."/>
            <person name="Smanski M.J."/>
            <person name="Chevrette M.G."/>
            <person name="De Carvalho L.P.S."/>
            <person name="Shen B."/>
        </authorList>
    </citation>
    <scope>NUCLEOTIDE SEQUENCE [LARGE SCALE GENOMIC DNA]</scope>
    <source>
        <strain evidence="7 8">NPDC000087</strain>
    </source>
</reference>
<dbReference type="InterPro" id="IPR002641">
    <property type="entry name" value="PNPLA_dom"/>
</dbReference>
<keyword evidence="3 4" id="KW-0443">Lipid metabolism</keyword>
<name>A0ABW6W3W1_9ACTN</name>
<keyword evidence="8" id="KW-1185">Reference proteome</keyword>
<evidence type="ECO:0000313" key="7">
    <source>
        <dbReference type="EMBL" id="MFF5287977.1"/>
    </source>
</evidence>
<feature type="active site" description="Nucleophile" evidence="4">
    <location>
        <position position="43"/>
    </location>
</feature>
<protein>
    <submittedName>
        <fullName evidence="7">Patatin-like phospholipase family protein</fullName>
    </submittedName>
</protein>
<evidence type="ECO:0000256" key="4">
    <source>
        <dbReference type="PROSITE-ProRule" id="PRU01161"/>
    </source>
</evidence>
<dbReference type="InterPro" id="IPR050301">
    <property type="entry name" value="NTE"/>
</dbReference>
<dbReference type="InterPro" id="IPR016035">
    <property type="entry name" value="Acyl_Trfase/lysoPLipase"/>
</dbReference>
<keyword evidence="1 4" id="KW-0378">Hydrolase</keyword>
<gene>
    <name evidence="7" type="ORF">ACFY35_00965</name>
</gene>
<evidence type="ECO:0000256" key="3">
    <source>
        <dbReference type="ARBA" id="ARBA00023098"/>
    </source>
</evidence>
<feature type="region of interest" description="Disordered" evidence="5">
    <location>
        <begin position="251"/>
        <end position="277"/>
    </location>
</feature>
<comment type="caution">
    <text evidence="4">Lacks conserved residue(s) required for the propagation of feature annotation.</text>
</comment>
<feature type="short sequence motif" description="DGA/G" evidence="4">
    <location>
        <begin position="184"/>
        <end position="186"/>
    </location>
</feature>
<keyword evidence="2 4" id="KW-0442">Lipid degradation</keyword>
<sequence>MTRRALVLGGGGVTGVAWEIGMLTALAEAGTDLTDADVVIGTSAGSVVGALVAGGQDLPTLYAGQLAPPTAEIPARLGLAMMLRWAWAAAGRRDEQRARARIGAMALAAQTVPEADRRAVIATRLRQADWPSRKLLITAVDARTGEFVVFDREKGVDLVDAVGASCAVPGVWPPVTIGDRRYVDGGVRSPVNADLAAGYDRVVIVAPVTASLGPASNTGRQIAALGAKTVLIRPDKAARRAFGRNVLDPARRAPAARAGSAQAEQESARVAEVWSGE</sequence>
<proteinExistence type="predicted"/>
<dbReference type="PROSITE" id="PS51635">
    <property type="entry name" value="PNPLA"/>
    <property type="match status" value="1"/>
</dbReference>
<dbReference type="Pfam" id="PF01734">
    <property type="entry name" value="Patatin"/>
    <property type="match status" value="1"/>
</dbReference>
<evidence type="ECO:0000313" key="8">
    <source>
        <dbReference type="Proteomes" id="UP001602245"/>
    </source>
</evidence>
<dbReference type="RefSeq" id="WP_020518408.1">
    <property type="nucleotide sequence ID" value="NZ_JBIAZU010000001.1"/>
</dbReference>
<evidence type="ECO:0000256" key="1">
    <source>
        <dbReference type="ARBA" id="ARBA00022801"/>
    </source>
</evidence>
<accession>A0ABW6W3W1</accession>
<evidence type="ECO:0000256" key="2">
    <source>
        <dbReference type="ARBA" id="ARBA00022963"/>
    </source>
</evidence>
<evidence type="ECO:0000259" key="6">
    <source>
        <dbReference type="PROSITE" id="PS51635"/>
    </source>
</evidence>
<dbReference type="Gene3D" id="3.40.1090.10">
    <property type="entry name" value="Cytosolic phospholipase A2 catalytic domain"/>
    <property type="match status" value="2"/>
</dbReference>
<comment type="caution">
    <text evidence="7">The sequence shown here is derived from an EMBL/GenBank/DDBJ whole genome shotgun (WGS) entry which is preliminary data.</text>
</comment>
<dbReference type="SUPFAM" id="SSF52151">
    <property type="entry name" value="FabD/lysophospholipase-like"/>
    <property type="match status" value="1"/>
</dbReference>
<evidence type="ECO:0000256" key="5">
    <source>
        <dbReference type="SAM" id="MobiDB-lite"/>
    </source>
</evidence>
<dbReference type="EMBL" id="JBIAZU010000001">
    <property type="protein sequence ID" value="MFF5287977.1"/>
    <property type="molecule type" value="Genomic_DNA"/>
</dbReference>
<dbReference type="PANTHER" id="PTHR14226:SF57">
    <property type="entry name" value="BLR7027 PROTEIN"/>
    <property type="match status" value="1"/>
</dbReference>
<dbReference type="Proteomes" id="UP001602245">
    <property type="component" value="Unassembled WGS sequence"/>
</dbReference>
<feature type="short sequence motif" description="GXSXG" evidence="4">
    <location>
        <begin position="41"/>
        <end position="45"/>
    </location>
</feature>
<dbReference type="PANTHER" id="PTHR14226">
    <property type="entry name" value="NEUROPATHY TARGET ESTERASE/SWISS CHEESE D.MELANOGASTER"/>
    <property type="match status" value="1"/>
</dbReference>